<evidence type="ECO:0000313" key="1">
    <source>
        <dbReference type="EMBL" id="KAK4356082.1"/>
    </source>
</evidence>
<reference evidence="1" key="1">
    <citation type="submission" date="2023-12" db="EMBL/GenBank/DDBJ databases">
        <title>Genome assembly of Anisodus tanguticus.</title>
        <authorList>
            <person name="Wang Y.-J."/>
        </authorList>
    </citation>
    <scope>NUCLEOTIDE SEQUENCE</scope>
    <source>
        <strain evidence="1">KB-2021</strain>
        <tissue evidence="1">Leaf</tissue>
    </source>
</reference>
<proteinExistence type="predicted"/>
<dbReference type="EMBL" id="JAVYJV010000013">
    <property type="protein sequence ID" value="KAK4356082.1"/>
    <property type="molecule type" value="Genomic_DNA"/>
</dbReference>
<dbReference type="AlphaFoldDB" id="A0AAE1RRJ4"/>
<gene>
    <name evidence="1" type="ORF">RND71_025053</name>
</gene>
<dbReference type="Proteomes" id="UP001291623">
    <property type="component" value="Unassembled WGS sequence"/>
</dbReference>
<name>A0AAE1RRJ4_9SOLA</name>
<accession>A0AAE1RRJ4</accession>
<evidence type="ECO:0000313" key="2">
    <source>
        <dbReference type="Proteomes" id="UP001291623"/>
    </source>
</evidence>
<keyword evidence="2" id="KW-1185">Reference proteome</keyword>
<sequence length="186" mass="21208">MPFTVLCSLFLGKALNEPCPFSIRVPLCMSGGPCSTLSSWLIFTYISISRSVTSFKKTQENSGRVGSNTWDMVWERTDIHQYDDLVRKGKGYKENFAMFKVVLPIVRGYAMNVEEYVRIDIEKRIVSGLPFRGVKVMLKTARRMEFGKGSLESNQRKKAYVGQEELLGIYIKKVIQVSSRKDVCEP</sequence>
<comment type="caution">
    <text evidence="1">The sequence shown here is derived from an EMBL/GenBank/DDBJ whole genome shotgun (WGS) entry which is preliminary data.</text>
</comment>
<organism evidence="1 2">
    <name type="scientific">Anisodus tanguticus</name>
    <dbReference type="NCBI Taxonomy" id="243964"/>
    <lineage>
        <taxon>Eukaryota</taxon>
        <taxon>Viridiplantae</taxon>
        <taxon>Streptophyta</taxon>
        <taxon>Embryophyta</taxon>
        <taxon>Tracheophyta</taxon>
        <taxon>Spermatophyta</taxon>
        <taxon>Magnoliopsida</taxon>
        <taxon>eudicotyledons</taxon>
        <taxon>Gunneridae</taxon>
        <taxon>Pentapetalae</taxon>
        <taxon>asterids</taxon>
        <taxon>lamiids</taxon>
        <taxon>Solanales</taxon>
        <taxon>Solanaceae</taxon>
        <taxon>Solanoideae</taxon>
        <taxon>Hyoscyameae</taxon>
        <taxon>Anisodus</taxon>
    </lineage>
</organism>
<protein>
    <submittedName>
        <fullName evidence="1">Uncharacterized protein</fullName>
    </submittedName>
</protein>